<feature type="domain" description="TonB-dependent receptor plug" evidence="15">
    <location>
        <begin position="82"/>
        <end position="188"/>
    </location>
</feature>
<dbReference type="SUPFAM" id="SSF56935">
    <property type="entry name" value="Porins"/>
    <property type="match status" value="1"/>
</dbReference>
<dbReference type="InterPro" id="IPR039426">
    <property type="entry name" value="TonB-dep_rcpt-like"/>
</dbReference>
<keyword evidence="8 11" id="KW-0472">Membrane</keyword>
<dbReference type="InterPro" id="IPR010917">
    <property type="entry name" value="TonB_rcpt_CS"/>
</dbReference>
<dbReference type="GO" id="GO:0009279">
    <property type="term" value="C:cell outer membrane"/>
    <property type="evidence" value="ECO:0007669"/>
    <property type="project" value="UniProtKB-SubCell"/>
</dbReference>
<dbReference type="GO" id="GO:0015344">
    <property type="term" value="F:siderophore uptake transmembrane transporter activity"/>
    <property type="evidence" value="ECO:0007669"/>
    <property type="project" value="TreeGrafter"/>
</dbReference>
<name>A0A3L7DSQ5_9GAMM</name>
<evidence type="ECO:0000259" key="14">
    <source>
        <dbReference type="Pfam" id="PF00593"/>
    </source>
</evidence>
<dbReference type="PROSITE" id="PS52016">
    <property type="entry name" value="TONB_DEPENDENT_REC_3"/>
    <property type="match status" value="1"/>
</dbReference>
<evidence type="ECO:0000256" key="3">
    <source>
        <dbReference type="ARBA" id="ARBA00022448"/>
    </source>
</evidence>
<proteinExistence type="inferred from homology"/>
<keyword evidence="4 11" id="KW-1134">Transmembrane beta strand</keyword>
<evidence type="ECO:0000256" key="12">
    <source>
        <dbReference type="PROSITE-ProRule" id="PRU10144"/>
    </source>
</evidence>
<keyword evidence="3 11" id="KW-0813">Transport</keyword>
<evidence type="ECO:0000313" key="16">
    <source>
        <dbReference type="EMBL" id="RLQ20384.1"/>
    </source>
</evidence>
<feature type="short sequence motif" description="TonB C-terminal box" evidence="12">
    <location>
        <begin position="714"/>
        <end position="731"/>
    </location>
</feature>
<evidence type="ECO:0000259" key="15">
    <source>
        <dbReference type="Pfam" id="PF07715"/>
    </source>
</evidence>
<comment type="subcellular location">
    <subcellularLocation>
        <location evidence="1 11">Cell outer membrane</location>
        <topology evidence="1 11">Multi-pass membrane protein</topology>
    </subcellularLocation>
</comment>
<protein>
    <submittedName>
        <fullName evidence="16">TonB-dependent receptor</fullName>
    </submittedName>
</protein>
<evidence type="ECO:0000256" key="1">
    <source>
        <dbReference type="ARBA" id="ARBA00004571"/>
    </source>
</evidence>
<dbReference type="Gene3D" id="2.40.170.20">
    <property type="entry name" value="TonB-dependent receptor, beta-barrel domain"/>
    <property type="match status" value="1"/>
</dbReference>
<keyword evidence="17" id="KW-1185">Reference proteome</keyword>
<evidence type="ECO:0000256" key="9">
    <source>
        <dbReference type="ARBA" id="ARBA00023170"/>
    </source>
</evidence>
<organism evidence="16 17">
    <name type="scientific">Seongchinamella sediminis</name>
    <dbReference type="NCBI Taxonomy" id="2283635"/>
    <lineage>
        <taxon>Bacteria</taxon>
        <taxon>Pseudomonadati</taxon>
        <taxon>Pseudomonadota</taxon>
        <taxon>Gammaproteobacteria</taxon>
        <taxon>Cellvibrionales</taxon>
        <taxon>Halieaceae</taxon>
        <taxon>Seongchinamella</taxon>
    </lineage>
</organism>
<evidence type="ECO:0000256" key="4">
    <source>
        <dbReference type="ARBA" id="ARBA00022452"/>
    </source>
</evidence>
<keyword evidence="9 16" id="KW-0675">Receptor</keyword>
<reference evidence="16 17" key="1">
    <citation type="submission" date="2018-07" db="EMBL/GenBank/DDBJ databases">
        <title>Halioglobus sp. genome submission.</title>
        <authorList>
            <person name="Ye M.-Q."/>
            <person name="Du Z.-J."/>
        </authorList>
    </citation>
    <scope>NUCLEOTIDE SEQUENCE [LARGE SCALE GENOMIC DNA]</scope>
    <source>
        <strain evidence="16 17">U0301</strain>
    </source>
</reference>
<dbReference type="InterPro" id="IPR000531">
    <property type="entry name" value="Beta-barrel_TonB"/>
</dbReference>
<keyword evidence="10 11" id="KW-0998">Cell outer membrane</keyword>
<dbReference type="Proteomes" id="UP000265509">
    <property type="component" value="Unassembled WGS sequence"/>
</dbReference>
<dbReference type="InterPro" id="IPR036942">
    <property type="entry name" value="Beta-barrel_TonB_sf"/>
</dbReference>
<comment type="caution">
    <text evidence="16">The sequence shown here is derived from an EMBL/GenBank/DDBJ whole genome shotgun (WGS) entry which is preliminary data.</text>
</comment>
<dbReference type="InterPro" id="IPR037066">
    <property type="entry name" value="Plug_dom_sf"/>
</dbReference>
<feature type="domain" description="TonB-dependent receptor-like beta-barrel" evidence="14">
    <location>
        <begin position="334"/>
        <end position="704"/>
    </location>
</feature>
<evidence type="ECO:0000313" key="17">
    <source>
        <dbReference type="Proteomes" id="UP000265509"/>
    </source>
</evidence>
<dbReference type="Gene3D" id="2.170.130.10">
    <property type="entry name" value="TonB-dependent receptor, plug domain"/>
    <property type="match status" value="1"/>
</dbReference>
<keyword evidence="6" id="KW-0732">Signal</keyword>
<keyword evidence="5 11" id="KW-0812">Transmembrane</keyword>
<dbReference type="EMBL" id="QRAN01000029">
    <property type="protein sequence ID" value="RLQ20384.1"/>
    <property type="molecule type" value="Genomic_DNA"/>
</dbReference>
<accession>A0A3L7DSQ5</accession>
<dbReference type="InterPro" id="IPR012910">
    <property type="entry name" value="Plug_dom"/>
</dbReference>
<dbReference type="GO" id="GO:0044718">
    <property type="term" value="P:siderophore transmembrane transport"/>
    <property type="evidence" value="ECO:0007669"/>
    <property type="project" value="TreeGrafter"/>
</dbReference>
<evidence type="ECO:0000256" key="5">
    <source>
        <dbReference type="ARBA" id="ARBA00022692"/>
    </source>
</evidence>
<gene>
    <name evidence="16" type="ORF">DWB85_17980</name>
</gene>
<evidence type="ECO:0000256" key="13">
    <source>
        <dbReference type="RuleBase" id="RU003357"/>
    </source>
</evidence>
<evidence type="ECO:0000256" key="6">
    <source>
        <dbReference type="ARBA" id="ARBA00022729"/>
    </source>
</evidence>
<dbReference type="AlphaFoldDB" id="A0A3L7DSQ5"/>
<comment type="similarity">
    <text evidence="2">Belongs to the TonB-dependent receptor family. Hemoglobin/haptoglobin binding protein subfamily.</text>
</comment>
<evidence type="ECO:0000256" key="8">
    <source>
        <dbReference type="ARBA" id="ARBA00023136"/>
    </source>
</evidence>
<evidence type="ECO:0000256" key="7">
    <source>
        <dbReference type="ARBA" id="ARBA00023077"/>
    </source>
</evidence>
<keyword evidence="7 13" id="KW-0798">TonB box</keyword>
<dbReference type="PANTHER" id="PTHR30069">
    <property type="entry name" value="TONB-DEPENDENT OUTER MEMBRANE RECEPTOR"/>
    <property type="match status" value="1"/>
</dbReference>
<dbReference type="Pfam" id="PF00593">
    <property type="entry name" value="TonB_dep_Rec_b-barrel"/>
    <property type="match status" value="1"/>
</dbReference>
<dbReference type="PANTHER" id="PTHR30069:SF29">
    <property type="entry name" value="HEMOGLOBIN AND HEMOGLOBIN-HAPTOGLOBIN-BINDING PROTEIN 1-RELATED"/>
    <property type="match status" value="1"/>
</dbReference>
<dbReference type="PROSITE" id="PS01156">
    <property type="entry name" value="TONB_DEPENDENT_REC_2"/>
    <property type="match status" value="1"/>
</dbReference>
<evidence type="ECO:0000256" key="10">
    <source>
        <dbReference type="ARBA" id="ARBA00023237"/>
    </source>
</evidence>
<dbReference type="Pfam" id="PF07715">
    <property type="entry name" value="Plug"/>
    <property type="match status" value="1"/>
</dbReference>
<evidence type="ECO:0000256" key="2">
    <source>
        <dbReference type="ARBA" id="ARBA00008143"/>
    </source>
</evidence>
<dbReference type="CDD" id="cd01347">
    <property type="entry name" value="ligand_gated_channel"/>
    <property type="match status" value="1"/>
</dbReference>
<sequence>MLYCNSSIFVCYVSSAVMCTRLQESRTMPVASSQTHYGSEKWFWFFLLPLAVIGPLICAAEQAPVFPEEIVVTANRIAEPRFDTAYSLDRIDDDRIRKANFRTTVDLFREVPGTLVQKTAHGQGSPYIRGFTGFRNLFLIDGIRLNNAVFREGPNQYWATVDINAVQRAEIVRGPKSVLYGSDAIGGTVNVLNRTPRAHLDTQNLQGGVHYRYGTGEHSSVISGFADVPMGADGGLLIGGSRKEFGDIDSGSGRLPETGYDEWTLDGKLVYQLADSLTLTAAHSEVHQDDVPRTHRTVHAVPFAGTTAGSELKRELDQDRTLSYVRLQGSDFVGLEQWELTLYNQRQEERRDRLRSEGRRDAQGVDVDTIGLTVDGVLETETFGTFSAGAEWARDRVDSWSTRNPVQGPVADDAYYDWAGLFLQNRYYWPGGVDLTSGVRLSYFRVVADRVSDPVDGSPISLRDSWSQPVANLRLGWSVVPDQWRLYGGLSQGFRAPNLSDLTRYDSARSNEFEVPAPDLQPERFLQYELGTRFRSEAGLQLEGALFYTDIEDQIQRLLTGRVNTEGELEVTKANVGDGKLYGVEVQGRYAFDQSWSAFAHFAWVDGRISTEAVVGSPAVDDHHSRTMPTNYRLGLRYDSASPRGWWLESEWIAVEKADRLSLRDQGDTQRIPPGGTPGYALWHLRGGLSVNQRLSINLALENLLDKNYRVHGSGQNETGRNLIVALDFQF</sequence>
<evidence type="ECO:0000256" key="11">
    <source>
        <dbReference type="PROSITE-ProRule" id="PRU01360"/>
    </source>
</evidence>